<feature type="DNA-binding region" description="H-T-H motif" evidence="2">
    <location>
        <begin position="46"/>
        <end position="65"/>
    </location>
</feature>
<keyword evidence="6" id="KW-1185">Reference proteome</keyword>
<dbReference type="PROSITE" id="PS50977">
    <property type="entry name" value="HTH_TETR_2"/>
    <property type="match status" value="1"/>
</dbReference>
<protein>
    <submittedName>
        <fullName evidence="5">TetR family transcriptional regulator</fullName>
    </submittedName>
</protein>
<sequence>MGAEKGTTKATGARDGEPSRRGNGARERILAAADRLFACQGITATGMEQVAEEAPVSKRTLYAHFRTKSDLVLAHLQALASSGSTLGGVLTRADLDPRERILRLFDAPLAASPPAASPPAASSLAASPPADAPAVDVAAVDSAAVRGCPFIDAAAEFPDPRNPIHVYAREQKLLMAQLVTELVTELGCAEPGPLAEQLVTLADGAASRAMVLNEPDYGRHARVAAEFLLERALAEAT</sequence>
<dbReference type="Proteomes" id="UP000483802">
    <property type="component" value="Unassembled WGS sequence"/>
</dbReference>
<evidence type="ECO:0000256" key="3">
    <source>
        <dbReference type="SAM" id="MobiDB-lite"/>
    </source>
</evidence>
<dbReference type="SUPFAM" id="SSF46689">
    <property type="entry name" value="Homeodomain-like"/>
    <property type="match status" value="1"/>
</dbReference>
<organism evidence="5 6">
    <name type="scientific">Streptomyces typhae</name>
    <dbReference type="NCBI Taxonomy" id="2681492"/>
    <lineage>
        <taxon>Bacteria</taxon>
        <taxon>Bacillati</taxon>
        <taxon>Actinomycetota</taxon>
        <taxon>Actinomycetes</taxon>
        <taxon>Kitasatosporales</taxon>
        <taxon>Streptomycetaceae</taxon>
        <taxon>Streptomyces</taxon>
    </lineage>
</organism>
<feature type="domain" description="HTH tetR-type" evidence="4">
    <location>
        <begin position="23"/>
        <end position="83"/>
    </location>
</feature>
<evidence type="ECO:0000313" key="5">
    <source>
        <dbReference type="EMBL" id="MVO85419.1"/>
    </source>
</evidence>
<dbReference type="Pfam" id="PF00440">
    <property type="entry name" value="TetR_N"/>
    <property type="match status" value="1"/>
</dbReference>
<dbReference type="AlphaFoldDB" id="A0A6L6WV45"/>
<feature type="region of interest" description="Disordered" evidence="3">
    <location>
        <begin position="1"/>
        <end position="25"/>
    </location>
</feature>
<evidence type="ECO:0000256" key="1">
    <source>
        <dbReference type="ARBA" id="ARBA00023125"/>
    </source>
</evidence>
<dbReference type="GO" id="GO:0003700">
    <property type="term" value="F:DNA-binding transcription factor activity"/>
    <property type="evidence" value="ECO:0007669"/>
    <property type="project" value="TreeGrafter"/>
</dbReference>
<evidence type="ECO:0000313" key="6">
    <source>
        <dbReference type="Proteomes" id="UP000483802"/>
    </source>
</evidence>
<dbReference type="PRINTS" id="PR00455">
    <property type="entry name" value="HTHTETR"/>
</dbReference>
<evidence type="ECO:0000256" key="2">
    <source>
        <dbReference type="PROSITE-ProRule" id="PRU00335"/>
    </source>
</evidence>
<dbReference type="PANTHER" id="PTHR30055">
    <property type="entry name" value="HTH-TYPE TRANSCRIPTIONAL REGULATOR RUTR"/>
    <property type="match status" value="1"/>
</dbReference>
<feature type="compositionally biased region" description="Basic and acidic residues" evidence="3">
    <location>
        <begin position="12"/>
        <end position="25"/>
    </location>
</feature>
<dbReference type="InterPro" id="IPR009057">
    <property type="entry name" value="Homeodomain-like_sf"/>
</dbReference>
<gene>
    <name evidence="5" type="ORF">GPA10_11805</name>
</gene>
<proteinExistence type="predicted"/>
<reference evidence="5 6" key="1">
    <citation type="submission" date="2019-11" db="EMBL/GenBank/DDBJ databases">
        <title>Streptomyces typhae sp. nov., a novel endophytic actinomycete isolated from the root of cattail pollen (Typha angustifolia L.).</title>
        <authorList>
            <person name="Peng C."/>
        </authorList>
    </citation>
    <scope>NUCLEOTIDE SEQUENCE [LARGE SCALE GENOMIC DNA]</scope>
    <source>
        <strain evidence="6">p1417</strain>
    </source>
</reference>
<dbReference type="GO" id="GO:0000976">
    <property type="term" value="F:transcription cis-regulatory region binding"/>
    <property type="evidence" value="ECO:0007669"/>
    <property type="project" value="TreeGrafter"/>
</dbReference>
<dbReference type="SUPFAM" id="SSF48498">
    <property type="entry name" value="Tetracyclin repressor-like, C-terminal domain"/>
    <property type="match status" value="1"/>
</dbReference>
<dbReference type="EMBL" id="WPNZ01000005">
    <property type="protein sequence ID" value="MVO85419.1"/>
    <property type="molecule type" value="Genomic_DNA"/>
</dbReference>
<dbReference type="InterPro" id="IPR001647">
    <property type="entry name" value="HTH_TetR"/>
</dbReference>
<dbReference type="PANTHER" id="PTHR30055:SF200">
    <property type="entry name" value="HTH-TYPE TRANSCRIPTIONAL REPRESSOR BDCR"/>
    <property type="match status" value="1"/>
</dbReference>
<evidence type="ECO:0000259" key="4">
    <source>
        <dbReference type="PROSITE" id="PS50977"/>
    </source>
</evidence>
<dbReference type="Gene3D" id="1.10.357.10">
    <property type="entry name" value="Tetracycline Repressor, domain 2"/>
    <property type="match status" value="1"/>
</dbReference>
<accession>A0A6L6WV45</accession>
<dbReference type="InterPro" id="IPR050109">
    <property type="entry name" value="HTH-type_TetR-like_transc_reg"/>
</dbReference>
<dbReference type="InterPro" id="IPR036271">
    <property type="entry name" value="Tet_transcr_reg_TetR-rel_C_sf"/>
</dbReference>
<dbReference type="RefSeq" id="WP_157165449.1">
    <property type="nucleotide sequence ID" value="NZ_WPNZ01000005.1"/>
</dbReference>
<comment type="caution">
    <text evidence="5">The sequence shown here is derived from an EMBL/GenBank/DDBJ whole genome shotgun (WGS) entry which is preliminary data.</text>
</comment>
<keyword evidence="1 2" id="KW-0238">DNA-binding</keyword>
<name>A0A6L6WV45_9ACTN</name>